<dbReference type="Proteomes" id="UP001562425">
    <property type="component" value="Unassembled WGS sequence"/>
</dbReference>
<protein>
    <recommendedName>
        <fullName evidence="2">Small ribosomal subunit protein RACK1</fullName>
    </recommendedName>
</protein>
<dbReference type="Pfam" id="PF00400">
    <property type="entry name" value="WD40"/>
    <property type="match status" value="1"/>
</dbReference>
<dbReference type="EMBL" id="JBEHCU010010705">
    <property type="protein sequence ID" value="KAL1377820.1"/>
    <property type="molecule type" value="Genomic_DNA"/>
</dbReference>
<comment type="caution">
    <text evidence="3">The sequence shown here is derived from an EMBL/GenBank/DDBJ whole genome shotgun (WGS) entry which is preliminary data.</text>
</comment>
<dbReference type="InterPro" id="IPR001680">
    <property type="entry name" value="WD40_rpt"/>
</dbReference>
<dbReference type="PANTHER" id="PTHR19868">
    <property type="entry name" value="RECEPTOR FOR ACTIVATED PROTEIN KINASE C RACK1"/>
    <property type="match status" value="1"/>
</dbReference>
<comment type="similarity">
    <text evidence="1">Belongs to the WD repeat G protein beta family. Ribosomal protein RACK1 subfamily.</text>
</comment>
<dbReference type="SUPFAM" id="SSF50978">
    <property type="entry name" value="WD40 repeat-like"/>
    <property type="match status" value="1"/>
</dbReference>
<evidence type="ECO:0000256" key="2">
    <source>
        <dbReference type="ARBA" id="ARBA00035297"/>
    </source>
</evidence>
<organism evidence="3 4">
    <name type="scientific">Culex pipiens pipiens</name>
    <name type="common">Northern house mosquito</name>
    <dbReference type="NCBI Taxonomy" id="38569"/>
    <lineage>
        <taxon>Eukaryota</taxon>
        <taxon>Metazoa</taxon>
        <taxon>Ecdysozoa</taxon>
        <taxon>Arthropoda</taxon>
        <taxon>Hexapoda</taxon>
        <taxon>Insecta</taxon>
        <taxon>Pterygota</taxon>
        <taxon>Neoptera</taxon>
        <taxon>Endopterygota</taxon>
        <taxon>Diptera</taxon>
        <taxon>Nematocera</taxon>
        <taxon>Culicoidea</taxon>
        <taxon>Culicidae</taxon>
        <taxon>Culicinae</taxon>
        <taxon>Culicini</taxon>
        <taxon>Culex</taxon>
        <taxon>Culex</taxon>
    </lineage>
</organism>
<keyword evidence="4" id="KW-1185">Reference proteome</keyword>
<dbReference type="Gene3D" id="2.130.10.10">
    <property type="entry name" value="YVTN repeat-like/Quinoprotein amine dehydrogenase"/>
    <property type="match status" value="2"/>
</dbReference>
<dbReference type="InterPro" id="IPR015943">
    <property type="entry name" value="WD40/YVTN_repeat-like_dom_sf"/>
</dbReference>
<name>A0ABD1CNJ5_CULPP</name>
<dbReference type="InterPro" id="IPR045223">
    <property type="entry name" value="RACK1-like"/>
</dbReference>
<evidence type="ECO:0000313" key="3">
    <source>
        <dbReference type="EMBL" id="KAL1377820.1"/>
    </source>
</evidence>
<dbReference type="AlphaFoldDB" id="A0ABD1CNJ5"/>
<sequence>MPDEDESAFLREKWNSAAHILQKKCEGLKSTIIGTLQLRGQLSGWVTQIATNLKYPNMILSSSRDRTLIVWKLTRDDASYGIPQKRLRPAASKTIPRTDVRFSPNHSNPIIVSAGWDLTVGLESGQLQAEDRPTVPCACLSKDCKAFLWDLNDNKHLHTLEQHSALLLGAVRHLRIVDQDLRSGLQDHGQGAEAVEGRLAAVAVAGLVHRRTDPDAGYFDNIIRV</sequence>
<gene>
    <name evidence="3" type="ORF">pipiens_004116</name>
</gene>
<evidence type="ECO:0000256" key="1">
    <source>
        <dbReference type="ARBA" id="ARBA00007253"/>
    </source>
</evidence>
<proteinExistence type="inferred from homology"/>
<dbReference type="InterPro" id="IPR036322">
    <property type="entry name" value="WD40_repeat_dom_sf"/>
</dbReference>
<accession>A0ABD1CNJ5</accession>
<evidence type="ECO:0000313" key="4">
    <source>
        <dbReference type="Proteomes" id="UP001562425"/>
    </source>
</evidence>
<reference evidence="3 4" key="1">
    <citation type="submission" date="2024-05" db="EMBL/GenBank/DDBJ databases">
        <title>Culex pipiens pipiens assembly and annotation.</title>
        <authorList>
            <person name="Alout H."/>
            <person name="Durand T."/>
        </authorList>
    </citation>
    <scope>NUCLEOTIDE SEQUENCE [LARGE SCALE GENOMIC DNA]</scope>
    <source>
        <strain evidence="3">HA-2024</strain>
        <tissue evidence="3">Whole body</tissue>
    </source>
</reference>